<dbReference type="OrthoDB" id="10014838at2759"/>
<dbReference type="STRING" id="268475.A0A0V1I0J2"/>
<dbReference type="EC" id="2.3.2.27" evidence="2"/>
<name>A0A0V1I0J2_9BILA</name>
<sequence>MLRVQSGESGCKGDISGSMGISTSRSSHSLGDGSQSPTFMYKFPPKASSFFGTHFMLGEERFETPQPESFLFGENLDLNFLGNPVNYPYLHQSASEPYNVLNCLIIIRRDSLKFVKTRCAASDTENQENETSCRYNIEFVFDCDAPCTITIYYFATEAINADGFGYVSKCPDLTSKSYHYEIGSNQLFSQSEHIFDPSLYKPSELVYDADNEIIPIVIHCTVEAQAGEPAQSHCTYAIAERSAEGQGYVLKPLKQKLFMHGVSYLLQEVYGLENKHVITSASTSQNSCGDDNSDCFVECVVCMSEWRDTLILPCRHLCLCSGCAETLRYKANNCPICRSPFRALLQMKSVRKAECSPVSIICTSASDGTISHETSFPKKYESVSLIEALNGPMGSTSGKCHNMVGTHSMSSIAVQSPRVAPHAHRKVKTKKTSRPLSLEVQEVLTPEDIMLRVFEPRSKTSPRLQLPEEDDGIEELCEETLPQPVLRIQCTAPACEEGAEEKHCTSNSSQTYLAKKDIWSRKHSHETRTFKLTFFQIWHSTTFVLVTGDLVDEWREIIVRQATYCLTRTAKSQESTFRGSSFFTSKRFVTNMLLGPTEKARLDLSVGVEQLSTCSRMVDRWRGLHPAHGDVVKFGEHIRRAQVAILQLQLAHKAFQSGKILLNADRMLFNFLSALQFQSDKQNANYEIVSKKFCFLLFYIVKIFFEFFEKFQNAPHIPGHEVWIVRATVFQFVDQLILCELYAVCHILYNEVNTFSWFTLDSLNRSTPLSLLLFNVIFSKIIVSFSIFSTVAIVVSLIIESTIVVSIVALLLAVSSKSFNIIRSIFLILLKSRTKICVDTVKV</sequence>
<dbReference type="PANTHER" id="PTHR22996">
    <property type="entry name" value="MAHOGUNIN"/>
    <property type="match status" value="1"/>
</dbReference>
<protein>
    <recommendedName>
        <fullName evidence="2">RING-type E3 ubiquitin transferase</fullName>
        <ecNumber evidence="2">2.3.2.27</ecNumber>
    </recommendedName>
</protein>
<dbReference type="GO" id="GO:0061630">
    <property type="term" value="F:ubiquitin protein ligase activity"/>
    <property type="evidence" value="ECO:0007669"/>
    <property type="project" value="UniProtKB-EC"/>
</dbReference>
<keyword evidence="13" id="KW-1185">Reference proteome</keyword>
<dbReference type="GO" id="GO:0016567">
    <property type="term" value="P:protein ubiquitination"/>
    <property type="evidence" value="ECO:0007669"/>
    <property type="project" value="TreeGrafter"/>
</dbReference>
<evidence type="ECO:0000313" key="12">
    <source>
        <dbReference type="EMBL" id="KRZ16348.1"/>
    </source>
</evidence>
<dbReference type="AlphaFoldDB" id="A0A0V1I0J2"/>
<evidence type="ECO:0000256" key="5">
    <source>
        <dbReference type="ARBA" id="ARBA00022771"/>
    </source>
</evidence>
<dbReference type="SMART" id="SM00184">
    <property type="entry name" value="RING"/>
    <property type="match status" value="1"/>
</dbReference>
<dbReference type="InterPro" id="IPR045194">
    <property type="entry name" value="MGRN1/RNF157-like"/>
</dbReference>
<comment type="catalytic activity">
    <reaction evidence="1">
        <text>S-ubiquitinyl-[E2 ubiquitin-conjugating enzyme]-L-cysteine + [acceptor protein]-L-lysine = [E2 ubiquitin-conjugating enzyme]-L-cysteine + N(6)-ubiquitinyl-[acceptor protein]-L-lysine.</text>
        <dbReference type="EC" id="2.3.2.27"/>
    </reaction>
</comment>
<organism evidence="12 13">
    <name type="scientific">Trichinella zimbabwensis</name>
    <dbReference type="NCBI Taxonomy" id="268475"/>
    <lineage>
        <taxon>Eukaryota</taxon>
        <taxon>Metazoa</taxon>
        <taxon>Ecdysozoa</taxon>
        <taxon>Nematoda</taxon>
        <taxon>Enoplea</taxon>
        <taxon>Dorylaimia</taxon>
        <taxon>Trichinellida</taxon>
        <taxon>Trichinellidae</taxon>
        <taxon>Trichinella</taxon>
    </lineage>
</organism>
<accession>A0A0V1I0J2</accession>
<evidence type="ECO:0000256" key="9">
    <source>
        <dbReference type="SAM" id="MobiDB-lite"/>
    </source>
</evidence>
<proteinExistence type="predicted"/>
<evidence type="ECO:0000259" key="11">
    <source>
        <dbReference type="PROSITE" id="PS50089"/>
    </source>
</evidence>
<evidence type="ECO:0000256" key="7">
    <source>
        <dbReference type="ARBA" id="ARBA00022833"/>
    </source>
</evidence>
<dbReference type="Gene3D" id="3.30.40.10">
    <property type="entry name" value="Zinc/RING finger domain, C3HC4 (zinc finger)"/>
    <property type="match status" value="1"/>
</dbReference>
<keyword evidence="4" id="KW-0479">Metal-binding</keyword>
<keyword evidence="3" id="KW-0808">Transferase</keyword>
<evidence type="ECO:0000256" key="8">
    <source>
        <dbReference type="PROSITE-ProRule" id="PRU00175"/>
    </source>
</evidence>
<keyword evidence="6" id="KW-0833">Ubl conjugation pathway</keyword>
<dbReference type="PANTHER" id="PTHR22996:SF0">
    <property type="entry name" value="RE60872P-RELATED"/>
    <property type="match status" value="1"/>
</dbReference>
<dbReference type="GO" id="GO:0008270">
    <property type="term" value="F:zinc ion binding"/>
    <property type="evidence" value="ECO:0007669"/>
    <property type="project" value="UniProtKB-KW"/>
</dbReference>
<dbReference type="PROSITE" id="PS50089">
    <property type="entry name" value="ZF_RING_2"/>
    <property type="match status" value="1"/>
</dbReference>
<evidence type="ECO:0000313" key="13">
    <source>
        <dbReference type="Proteomes" id="UP000055024"/>
    </source>
</evidence>
<keyword evidence="7" id="KW-0862">Zinc</keyword>
<gene>
    <name evidence="12" type="primary">mgrn1</name>
    <name evidence="12" type="ORF">T11_11991</name>
</gene>
<dbReference type="Pfam" id="PF26192">
    <property type="entry name" value="RNF157-like_N"/>
    <property type="match status" value="1"/>
</dbReference>
<evidence type="ECO:0000256" key="1">
    <source>
        <dbReference type="ARBA" id="ARBA00000900"/>
    </source>
</evidence>
<dbReference type="GO" id="GO:0005737">
    <property type="term" value="C:cytoplasm"/>
    <property type="evidence" value="ECO:0007669"/>
    <property type="project" value="TreeGrafter"/>
</dbReference>
<feature type="domain" description="RING-type" evidence="11">
    <location>
        <begin position="299"/>
        <end position="338"/>
    </location>
</feature>
<evidence type="ECO:0000256" key="4">
    <source>
        <dbReference type="ARBA" id="ARBA00022723"/>
    </source>
</evidence>
<keyword evidence="10" id="KW-0812">Transmembrane</keyword>
<evidence type="ECO:0000256" key="6">
    <source>
        <dbReference type="ARBA" id="ARBA00022786"/>
    </source>
</evidence>
<evidence type="ECO:0000256" key="10">
    <source>
        <dbReference type="SAM" id="Phobius"/>
    </source>
</evidence>
<dbReference type="InterPro" id="IPR013083">
    <property type="entry name" value="Znf_RING/FYVE/PHD"/>
</dbReference>
<dbReference type="EMBL" id="JYDP01000012">
    <property type="protein sequence ID" value="KRZ16348.1"/>
    <property type="molecule type" value="Genomic_DNA"/>
</dbReference>
<reference evidence="12 13" key="1">
    <citation type="submission" date="2015-01" db="EMBL/GenBank/DDBJ databases">
        <title>Evolution of Trichinella species and genotypes.</title>
        <authorList>
            <person name="Korhonen P.K."/>
            <person name="Edoardo P."/>
            <person name="Giuseppe L.R."/>
            <person name="Gasser R.B."/>
        </authorList>
    </citation>
    <scope>NUCLEOTIDE SEQUENCE [LARGE SCALE GENOMIC DNA]</scope>
    <source>
        <strain evidence="12">ISS1029</strain>
    </source>
</reference>
<keyword evidence="5 8" id="KW-0863">Zinc-finger</keyword>
<keyword evidence="10" id="KW-0472">Membrane</keyword>
<keyword evidence="10" id="KW-1133">Transmembrane helix</keyword>
<dbReference type="SUPFAM" id="SSF57850">
    <property type="entry name" value="RING/U-box"/>
    <property type="match status" value="1"/>
</dbReference>
<dbReference type="InterPro" id="IPR001841">
    <property type="entry name" value="Znf_RING"/>
</dbReference>
<dbReference type="InterPro" id="IPR058981">
    <property type="entry name" value="MGRN1/RNF157-like_N"/>
</dbReference>
<comment type="caution">
    <text evidence="12">The sequence shown here is derived from an EMBL/GenBank/DDBJ whole genome shotgun (WGS) entry which is preliminary data.</text>
</comment>
<evidence type="ECO:0000256" key="2">
    <source>
        <dbReference type="ARBA" id="ARBA00012483"/>
    </source>
</evidence>
<feature type="compositionally biased region" description="Low complexity" evidence="9">
    <location>
        <begin position="15"/>
        <end position="29"/>
    </location>
</feature>
<dbReference type="Pfam" id="PF13920">
    <property type="entry name" value="zf-C3HC4_3"/>
    <property type="match status" value="1"/>
</dbReference>
<dbReference type="Proteomes" id="UP000055024">
    <property type="component" value="Unassembled WGS sequence"/>
</dbReference>
<feature type="region of interest" description="Disordered" evidence="9">
    <location>
        <begin position="1"/>
        <end position="33"/>
    </location>
</feature>
<feature type="transmembrane region" description="Helical" evidence="10">
    <location>
        <begin position="772"/>
        <end position="799"/>
    </location>
</feature>
<evidence type="ECO:0000256" key="3">
    <source>
        <dbReference type="ARBA" id="ARBA00022679"/>
    </source>
</evidence>